<name>A0A8S3QJD8_MYTED</name>
<dbReference type="OrthoDB" id="10037682at2759"/>
<protein>
    <submittedName>
        <fullName evidence="2">Uncharacterized protein</fullName>
    </submittedName>
</protein>
<evidence type="ECO:0000256" key="1">
    <source>
        <dbReference type="SAM" id="MobiDB-lite"/>
    </source>
</evidence>
<dbReference type="EMBL" id="CAJPWZ010000510">
    <property type="protein sequence ID" value="CAG2195203.1"/>
    <property type="molecule type" value="Genomic_DNA"/>
</dbReference>
<evidence type="ECO:0000313" key="2">
    <source>
        <dbReference type="EMBL" id="CAG2195203.1"/>
    </source>
</evidence>
<evidence type="ECO:0000313" key="3">
    <source>
        <dbReference type="Proteomes" id="UP000683360"/>
    </source>
</evidence>
<comment type="caution">
    <text evidence="2">The sequence shown here is derived from an EMBL/GenBank/DDBJ whole genome shotgun (WGS) entry which is preliminary data.</text>
</comment>
<organism evidence="2 3">
    <name type="scientific">Mytilus edulis</name>
    <name type="common">Blue mussel</name>
    <dbReference type="NCBI Taxonomy" id="6550"/>
    <lineage>
        <taxon>Eukaryota</taxon>
        <taxon>Metazoa</taxon>
        <taxon>Spiralia</taxon>
        <taxon>Lophotrochozoa</taxon>
        <taxon>Mollusca</taxon>
        <taxon>Bivalvia</taxon>
        <taxon>Autobranchia</taxon>
        <taxon>Pteriomorphia</taxon>
        <taxon>Mytilida</taxon>
        <taxon>Mytiloidea</taxon>
        <taxon>Mytilidae</taxon>
        <taxon>Mytilinae</taxon>
        <taxon>Mytilus</taxon>
    </lineage>
</organism>
<sequence length="460" mass="52990">MPPLGEKMWITNYMDSYNKDRKYSRKFSGTSRYNTPKRKPISERLEFLARPKTPARPKTASVVQEQKTSYNEKTQPVVSFDEFNKQFTQLRFDSNGYVVHPYSCPPEVNIGVQGKHVQLSERENKNHYMQPILDAADSLPKTDLNFEKKEEEEEKKNDEEEENTDNVDKPVKHNVKPHCVSLKESVVYKETFEVLQDEIPTVATPVPDALTDKPKDYHWLCWPEPKPKDEPPLRPHTSLGIHRALTPYGGVPGDDIEDRPSSTIPGYAFGDSEDITRGPPMTYVPELKSWVNSSNEYDKDIAQNIMNTMYSSLAPPLPAEALRPKRQMTFSYGGRRSNNAMYNSMPDPLTHYSQSWRPVYEDRRGPPSRHEIVPSFPQIPGLQRSKTDLQPMKRRTIRYPAGDDYVHERSMFMTTQPSCTGHFIIHPDWVSERSGKRKLFATKKNGNSRNGLRYGTPHEI</sequence>
<accession>A0A8S3QJD8</accession>
<dbReference type="Proteomes" id="UP000683360">
    <property type="component" value="Unassembled WGS sequence"/>
</dbReference>
<keyword evidence="3" id="KW-1185">Reference proteome</keyword>
<dbReference type="AlphaFoldDB" id="A0A8S3QJD8"/>
<gene>
    <name evidence="2" type="ORF">MEDL_10172</name>
</gene>
<feature type="region of interest" description="Disordered" evidence="1">
    <location>
        <begin position="148"/>
        <end position="172"/>
    </location>
</feature>
<feature type="compositionally biased region" description="Basic and acidic residues" evidence="1">
    <location>
        <begin position="148"/>
        <end position="158"/>
    </location>
</feature>
<reference evidence="2" key="1">
    <citation type="submission" date="2021-03" db="EMBL/GenBank/DDBJ databases">
        <authorList>
            <person name="Bekaert M."/>
        </authorList>
    </citation>
    <scope>NUCLEOTIDE SEQUENCE</scope>
</reference>
<proteinExistence type="predicted"/>